<organism evidence="3 4">
    <name type="scientific">Polypedilum vanderplanki</name>
    <name type="common">Sleeping chironomid midge</name>
    <dbReference type="NCBI Taxonomy" id="319348"/>
    <lineage>
        <taxon>Eukaryota</taxon>
        <taxon>Metazoa</taxon>
        <taxon>Ecdysozoa</taxon>
        <taxon>Arthropoda</taxon>
        <taxon>Hexapoda</taxon>
        <taxon>Insecta</taxon>
        <taxon>Pterygota</taxon>
        <taxon>Neoptera</taxon>
        <taxon>Endopterygota</taxon>
        <taxon>Diptera</taxon>
        <taxon>Nematocera</taxon>
        <taxon>Chironomoidea</taxon>
        <taxon>Chironomidae</taxon>
        <taxon>Chironominae</taxon>
        <taxon>Polypedilum</taxon>
        <taxon>Polypedilum</taxon>
    </lineage>
</organism>
<comment type="caution">
    <text evidence="3">The sequence shown here is derived from an EMBL/GenBank/DDBJ whole genome shotgun (WGS) entry which is preliminary data.</text>
</comment>
<dbReference type="PANTHER" id="PTHR47331:SF5">
    <property type="entry name" value="RIBONUCLEASE H"/>
    <property type="match status" value="1"/>
</dbReference>
<evidence type="ECO:0000256" key="2">
    <source>
        <dbReference type="SAM" id="MobiDB-lite"/>
    </source>
</evidence>
<evidence type="ECO:0000256" key="1">
    <source>
        <dbReference type="SAM" id="Coils"/>
    </source>
</evidence>
<dbReference type="OrthoDB" id="7762482at2759"/>
<feature type="region of interest" description="Disordered" evidence="2">
    <location>
        <begin position="619"/>
        <end position="663"/>
    </location>
</feature>
<feature type="coiled-coil region" evidence="1">
    <location>
        <begin position="170"/>
        <end position="218"/>
    </location>
</feature>
<feature type="region of interest" description="Disordered" evidence="2">
    <location>
        <begin position="493"/>
        <end position="521"/>
    </location>
</feature>
<name>A0A9J6BV43_POLVA</name>
<proteinExistence type="predicted"/>
<feature type="compositionally biased region" description="Low complexity" evidence="2">
    <location>
        <begin position="493"/>
        <end position="517"/>
    </location>
</feature>
<evidence type="ECO:0000313" key="3">
    <source>
        <dbReference type="EMBL" id="KAG5673397.1"/>
    </source>
</evidence>
<keyword evidence="4" id="KW-1185">Reference proteome</keyword>
<gene>
    <name evidence="3" type="ORF">PVAND_003452</name>
</gene>
<evidence type="ECO:0000313" key="4">
    <source>
        <dbReference type="Proteomes" id="UP001107558"/>
    </source>
</evidence>
<dbReference type="PANTHER" id="PTHR47331">
    <property type="entry name" value="PHD-TYPE DOMAIN-CONTAINING PROTEIN"/>
    <property type="match status" value="1"/>
</dbReference>
<dbReference type="Proteomes" id="UP001107558">
    <property type="component" value="Chromosome 3"/>
</dbReference>
<feature type="region of interest" description="Disordered" evidence="2">
    <location>
        <begin position="219"/>
        <end position="240"/>
    </location>
</feature>
<reference evidence="3" key="1">
    <citation type="submission" date="2021-03" db="EMBL/GenBank/DDBJ databases">
        <title>Chromosome level genome of the anhydrobiotic midge Polypedilum vanderplanki.</title>
        <authorList>
            <person name="Yoshida Y."/>
            <person name="Kikawada T."/>
            <person name="Gusev O."/>
        </authorList>
    </citation>
    <scope>NUCLEOTIDE SEQUENCE</scope>
    <source>
        <strain evidence="3">NIAS01</strain>
        <tissue evidence="3">Whole body or cell culture</tissue>
    </source>
</reference>
<keyword evidence="1" id="KW-0175">Coiled coil</keyword>
<dbReference type="AlphaFoldDB" id="A0A9J6BV43"/>
<dbReference type="EMBL" id="JADBJN010000003">
    <property type="protein sequence ID" value="KAG5673397.1"/>
    <property type="molecule type" value="Genomic_DNA"/>
</dbReference>
<protein>
    <submittedName>
        <fullName evidence="3">Uncharacterized protein</fullName>
    </submittedName>
</protein>
<feature type="compositionally biased region" description="Polar residues" evidence="2">
    <location>
        <begin position="635"/>
        <end position="660"/>
    </location>
</feature>
<sequence>MPPKVQKQATLASILSDPVKLKQWISENPGADRIRTFLLHRSQLKTELFCGTCERDIAETPFTAKINDRELLDGTDNFIWCVTCDSLEHLSCNATHITDQQAPWICEDCKRDPNNEAAMELVEDGRVGHKIERRLLSLKAEPADPYEYEELMTFFTKSLNIDFINGTPDLKQLKLRFEEQKEEAEKLGQNLNEAHEKISSLVASLEAQTDELAQLRQESIKRSNRPDNVPLNRNASPTPKRRVPFMTYAADFGMNADPTAASTKVFKKPSSADSSPLDKTIEVMEKMELHQLRQILPIVKEYNGDYSKWLTFERQVNLVQSEGGYNGQYMKYIIRDKLTGTAADFVDGLMDTLEWEEIMDHLRNAFGNPTLVVDAKRKEVQKIKLPAKLTHAAVVEAKTIVAGYIQACRQAKIQPHDRSLALFLYNQLDARHCEGYYAFFKQHHPFETREEKLDVLIEYLDSIRDTLPPGIYSNISKDAKSKDTNNSFQLSSISAGGTSSNASSSSQQNTSRSANSRARTDSYEIRSLKEAKYMGYDMDKLRTYPAHCVLCSRDGHYTVECRAYKKKTLEERQRFVESKQLCQSCIISADHQANQCTLKKCCGARIGMNRCAGKHHVSLHKQNFSKTGRRHRPGSNRNKPDNNSFTQSNKPAETKTSSYQGHPVNTAKGDNGVLFTNLPKQGFQLLTLSSNSSANIQSSPRTIKLFRTVIQYNGKCAAAFTVGDSAAEISLVKRSLVDALGITGEPAVIGIQWTDNTTKNITGIKVDIPIKGILPDSEEFWIKDCYAVDDFTLPARSLNVELLKEKYPYLSSIPFASYRNAVPAVLLGARHASLVEAVKPVWEDGEGKPIGILTKLGYSIYGLSSNEHQLDVLNALAEEIDSDGDESITNAELSKQYEVSVSLDSLHLKTPGTHLTADEKSAITQAEAGLKQLPDGRIQMPLIWRLVKGSKPKLPDNFALVLRRQLAQERKLSKNPELLEAFNNNFKAEIDDGFIRGATKADLHTTGNVNYVPMSLVVNPNKRPIKTRNVYDASAKYKNTSLNANLLPGPNLLIDLLKPIMAMQECTIAFTGDIKAMFNQIMIDPVDQNCQRILW</sequence>
<accession>A0A9J6BV43</accession>